<evidence type="ECO:0000256" key="4">
    <source>
        <dbReference type="SAM" id="MobiDB-lite"/>
    </source>
</evidence>
<feature type="region of interest" description="Disordered" evidence="4">
    <location>
        <begin position="845"/>
        <end position="896"/>
    </location>
</feature>
<feature type="compositionally biased region" description="Polar residues" evidence="4">
    <location>
        <begin position="749"/>
        <end position="760"/>
    </location>
</feature>
<evidence type="ECO:0000259" key="5">
    <source>
        <dbReference type="SMART" id="SM01141"/>
    </source>
</evidence>
<evidence type="ECO:0000313" key="8">
    <source>
        <dbReference type="WBParaSite" id="TASK_0000715101-mRNA-1"/>
    </source>
</evidence>
<gene>
    <name evidence="6" type="ORF">TASK_LOCUS7152</name>
</gene>
<feature type="compositionally biased region" description="Basic and acidic residues" evidence="4">
    <location>
        <begin position="634"/>
        <end position="645"/>
    </location>
</feature>
<dbReference type="SMART" id="SM01141">
    <property type="entry name" value="DRY_EERY"/>
    <property type="match status" value="1"/>
</dbReference>
<keyword evidence="2" id="KW-0508">mRNA splicing</keyword>
<keyword evidence="7" id="KW-1185">Reference proteome</keyword>
<evidence type="ECO:0000313" key="7">
    <source>
        <dbReference type="Proteomes" id="UP000282613"/>
    </source>
</evidence>
<feature type="region of interest" description="Disordered" evidence="4">
    <location>
        <begin position="414"/>
        <end position="468"/>
    </location>
</feature>
<dbReference type="Pfam" id="PF09750">
    <property type="entry name" value="DRY_EERY"/>
    <property type="match status" value="1"/>
</dbReference>
<feature type="coiled-coil region" evidence="3">
    <location>
        <begin position="769"/>
        <end position="797"/>
    </location>
</feature>
<feature type="compositionally biased region" description="Basic and acidic residues" evidence="4">
    <location>
        <begin position="440"/>
        <end position="450"/>
    </location>
</feature>
<feature type="compositionally biased region" description="Basic residues" evidence="4">
    <location>
        <begin position="451"/>
        <end position="463"/>
    </location>
</feature>
<feature type="compositionally biased region" description="Low complexity" evidence="4">
    <location>
        <begin position="646"/>
        <end position="659"/>
    </location>
</feature>
<feature type="compositionally biased region" description="Basic residues" evidence="4">
    <location>
        <begin position="263"/>
        <end position="274"/>
    </location>
</feature>
<feature type="compositionally biased region" description="Low complexity" evidence="4">
    <location>
        <begin position="348"/>
        <end position="361"/>
    </location>
</feature>
<evidence type="ECO:0000256" key="2">
    <source>
        <dbReference type="ARBA" id="ARBA00023187"/>
    </source>
</evidence>
<dbReference type="GO" id="GO:0008380">
    <property type="term" value="P:RNA splicing"/>
    <property type="evidence" value="ECO:0007669"/>
    <property type="project" value="UniProtKB-KW"/>
</dbReference>
<feature type="compositionally biased region" description="Polar residues" evidence="4">
    <location>
        <begin position="372"/>
        <end position="384"/>
    </location>
</feature>
<feature type="compositionally biased region" description="Basic residues" evidence="4">
    <location>
        <begin position="414"/>
        <end position="433"/>
    </location>
</feature>
<dbReference type="InterPro" id="IPR019147">
    <property type="entry name" value="SWAP_N_domain"/>
</dbReference>
<feature type="domain" description="Suppressor of white apricot N-terminal" evidence="5">
    <location>
        <begin position="39"/>
        <end position="173"/>
    </location>
</feature>
<keyword evidence="3" id="KW-0175">Coiled coil</keyword>
<feature type="region of interest" description="Disordered" evidence="4">
    <location>
        <begin position="180"/>
        <end position="201"/>
    </location>
</feature>
<sequence length="1007" mass="112923">MWQEARKHERHIRSVLVDYRKRAERRLNFYSQIRQDPIKFLRVYGTQAKINLDVEVRKAAENPKNMMPWTADPSILIDRFDARANLETYSSTKPTDIKLTTEEKIEERLCNYERYRCLAHNDFLGVTESMALKQIEREEKYGDTLTKKHEEDSKDKKPLEPKAAIGFVYEEGEIVAGKPALPSQSKKANIGSDSEPSDVDSDADIDVELDLDSLDAEQRQELIEHSHAYGMKRSDFIRLLDADQVLETELRMAKILEEEKSQHLRRPRRRHQPRMRQPFDKYSPAVQGPKYVSTALLLLPLSLSACLTLYLPVRLPSSCLPVLVPNLSITKVGLLNGQPITRRKVYLSGASSDSESYGSPSSDDEDRGGRNRNFTSGKTATQLARTKPALFESKRPAVLIGGLTLVAFCDPKKRRRRFRDRPRRRQRSSRSKSRSSSSEGSRDSSSDSSRRGRHSHRNRSSKRSKVEYITTFGNEDEDDDLTERRDFPLSHIPGMIAGRPSDAASKVAASVVSSLFKDSSAASAAPAPAGGYGRKTPDSTRMKPASISSSSAQSRSSTARDRRFPSYRRRRSSSSSSTAKRRSRRHSSTRSSSSSPSRSGSTAIKVGGPTSRNRSPSRRSGDGGEAVPIKRYYRRELESDEEKKMALSSSVSSASASMSDTEGDRRPLSPASTSRNRSPFVEPEGRRRQVDLRVFPYFDNLGEAGDFFSGGKGTASPSQHHHQQQHSVDRYSNPPNPHTSSTSSKDIRTSVNKVMSSTAPRLTPQEIMKRRMQAQLNKTMNAEKKAELERLEKQERERMLYRRLSISLNCIEAFEEASNYDREEGLRKLAAQMRQREIEKRLAERGFRHQLSSHHSSTGAASSSRRSASSSTTSRSCSPTSPIVPPALRRTSPSQLSTVNLGTMKSVLEGRRERGCVVRLHRFVVATTKIDTAGVRADSRRPVALNPATMVDEERLLCAWFLLWGDSDQWSARRVQVFDQSRCDVGGGGHLGATVIGHLLQVGSDTR</sequence>
<feature type="region of interest" description="Disordered" evidence="4">
    <location>
        <begin position="260"/>
        <end position="282"/>
    </location>
</feature>
<evidence type="ECO:0000256" key="1">
    <source>
        <dbReference type="ARBA" id="ARBA00022664"/>
    </source>
</evidence>
<feature type="compositionally biased region" description="Low complexity" evidence="4">
    <location>
        <begin position="589"/>
        <end position="614"/>
    </location>
</feature>
<feature type="compositionally biased region" description="Low complexity" evidence="4">
    <location>
        <begin position="545"/>
        <end position="557"/>
    </location>
</feature>
<organism evidence="8">
    <name type="scientific">Taenia asiatica</name>
    <name type="common">Asian tapeworm</name>
    <dbReference type="NCBI Taxonomy" id="60517"/>
    <lineage>
        <taxon>Eukaryota</taxon>
        <taxon>Metazoa</taxon>
        <taxon>Spiralia</taxon>
        <taxon>Lophotrochozoa</taxon>
        <taxon>Platyhelminthes</taxon>
        <taxon>Cestoda</taxon>
        <taxon>Eucestoda</taxon>
        <taxon>Cyclophyllidea</taxon>
        <taxon>Taeniidae</taxon>
        <taxon>Taenia</taxon>
    </lineage>
</organism>
<protein>
    <submittedName>
        <fullName evidence="8">DRY_EERY domain-containing protein</fullName>
    </submittedName>
</protein>
<proteinExistence type="predicted"/>
<dbReference type="GO" id="GO:0006397">
    <property type="term" value="P:mRNA processing"/>
    <property type="evidence" value="ECO:0007669"/>
    <property type="project" value="UniProtKB-KW"/>
</dbReference>
<dbReference type="WBParaSite" id="TASK_0000715101-mRNA-1">
    <property type="protein sequence ID" value="TASK_0000715101-mRNA-1"/>
    <property type="gene ID" value="TASK_0000715101"/>
</dbReference>
<feature type="compositionally biased region" description="Low complexity" evidence="4">
    <location>
        <begin position="853"/>
        <end position="881"/>
    </location>
</feature>
<dbReference type="Proteomes" id="UP000282613">
    <property type="component" value="Unassembled WGS sequence"/>
</dbReference>
<dbReference type="InterPro" id="IPR040397">
    <property type="entry name" value="SWAP"/>
</dbReference>
<feature type="compositionally biased region" description="Basic residues" evidence="4">
    <location>
        <begin position="579"/>
        <end position="588"/>
    </location>
</feature>
<name>A0A158R9F1_TAEAS</name>
<dbReference type="AlphaFoldDB" id="A0A158R9F1"/>
<feature type="region of interest" description="Disordered" evidence="4">
    <location>
        <begin position="348"/>
        <end position="388"/>
    </location>
</feature>
<keyword evidence="1" id="KW-0507">mRNA processing</keyword>
<dbReference type="PANTHER" id="PTHR13161:SF4">
    <property type="entry name" value="CLK4-ASSOCIATING SERINE_ARGININE RICH PROTEIN"/>
    <property type="match status" value="1"/>
</dbReference>
<reference evidence="6 7" key="2">
    <citation type="submission" date="2018-11" db="EMBL/GenBank/DDBJ databases">
        <authorList>
            <consortium name="Pathogen Informatics"/>
        </authorList>
    </citation>
    <scope>NUCLEOTIDE SEQUENCE [LARGE SCALE GENOMIC DNA]</scope>
</reference>
<feature type="region of interest" description="Disordered" evidence="4">
    <location>
        <begin position="708"/>
        <end position="765"/>
    </location>
</feature>
<evidence type="ECO:0000256" key="3">
    <source>
        <dbReference type="SAM" id="Coils"/>
    </source>
</evidence>
<reference evidence="8" key="1">
    <citation type="submission" date="2016-04" db="UniProtKB">
        <authorList>
            <consortium name="WormBaseParasite"/>
        </authorList>
    </citation>
    <scope>IDENTIFICATION</scope>
</reference>
<accession>A0A158R9F1</accession>
<dbReference type="OrthoDB" id="10070965at2759"/>
<feature type="region of interest" description="Disordered" evidence="4">
    <location>
        <begin position="517"/>
        <end position="687"/>
    </location>
</feature>
<evidence type="ECO:0000313" key="6">
    <source>
        <dbReference type="EMBL" id="VDK37946.1"/>
    </source>
</evidence>
<feature type="compositionally biased region" description="Polar residues" evidence="4">
    <location>
        <begin position="182"/>
        <end position="194"/>
    </location>
</feature>
<dbReference type="EMBL" id="UYRS01018581">
    <property type="protein sequence ID" value="VDK37946.1"/>
    <property type="molecule type" value="Genomic_DNA"/>
</dbReference>
<dbReference type="PANTHER" id="PTHR13161">
    <property type="entry name" value="SPLICING FACTOR SUPPRESSOR OF WHITE APRICOT"/>
    <property type="match status" value="1"/>
</dbReference>
<dbReference type="STRING" id="60517.A0A158R9F1"/>
<feature type="compositionally biased region" description="Low complexity" evidence="4">
    <location>
        <begin position="517"/>
        <end position="529"/>
    </location>
</feature>